<sequence>SLRAFLRGLPLRQHIRLSFPTTMTEALRRAEQAEEVLSVVSMGRPSLVRAAEQELVAEVLEET</sequence>
<gene>
    <name evidence="1" type="primary">TTRE_0000964001</name>
</gene>
<reference evidence="1" key="1">
    <citation type="submission" date="2016-05" db="EMBL/GenBank/DDBJ databases">
        <authorList>
            <person name="Lavstsen T."/>
            <person name="Jespersen J.S."/>
        </authorList>
    </citation>
    <scope>NUCLEOTIDE SEQUENCE</scope>
    <source>
        <tissue evidence="1">Brain</tissue>
    </source>
</reference>
<dbReference type="EMBL" id="HADW01011694">
    <property type="protein sequence ID" value="SBP13094.1"/>
    <property type="molecule type" value="Transcribed_RNA"/>
</dbReference>
<feature type="non-terminal residue" evidence="1">
    <location>
        <position position="63"/>
    </location>
</feature>
<evidence type="ECO:0000313" key="1">
    <source>
        <dbReference type="EMBL" id="SBP13094.1"/>
    </source>
</evidence>
<dbReference type="AlphaFoldDB" id="A0A1A7X5L3"/>
<feature type="non-terminal residue" evidence="1">
    <location>
        <position position="1"/>
    </location>
</feature>
<protein>
    <submittedName>
        <fullName evidence="1">Zf-CCHC domain containing protein</fullName>
    </submittedName>
</protein>
<reference evidence="1" key="2">
    <citation type="submission" date="2016-06" db="EMBL/GenBank/DDBJ databases">
        <title>The genome of a short-lived fish provides insights into sex chromosome evolution and the genetic control of aging.</title>
        <authorList>
            <person name="Reichwald K."/>
            <person name="Felder M."/>
            <person name="Petzold A."/>
            <person name="Koch P."/>
            <person name="Groth M."/>
            <person name="Platzer M."/>
        </authorList>
    </citation>
    <scope>NUCLEOTIDE SEQUENCE</scope>
    <source>
        <tissue evidence="1">Brain</tissue>
    </source>
</reference>
<name>A0A1A7X5L3_9TELE</name>
<proteinExistence type="predicted"/>
<accession>A0A1A7X5L3</accession>
<organism evidence="1">
    <name type="scientific">Iconisemion striatum</name>
    <dbReference type="NCBI Taxonomy" id="60296"/>
    <lineage>
        <taxon>Eukaryota</taxon>
        <taxon>Metazoa</taxon>
        <taxon>Chordata</taxon>
        <taxon>Craniata</taxon>
        <taxon>Vertebrata</taxon>
        <taxon>Euteleostomi</taxon>
        <taxon>Actinopterygii</taxon>
        <taxon>Neopterygii</taxon>
        <taxon>Teleostei</taxon>
        <taxon>Neoteleostei</taxon>
        <taxon>Acanthomorphata</taxon>
        <taxon>Ovalentaria</taxon>
        <taxon>Atherinomorphae</taxon>
        <taxon>Cyprinodontiformes</taxon>
        <taxon>Nothobranchiidae</taxon>
        <taxon>Iconisemion</taxon>
    </lineage>
</organism>